<accession>A0ABW4IL61</accession>
<proteinExistence type="inferred from homology"/>
<dbReference type="InterPro" id="IPR014284">
    <property type="entry name" value="RNA_pol_sigma-70_dom"/>
</dbReference>
<keyword evidence="6" id="KW-0472">Membrane</keyword>
<dbReference type="InterPro" id="IPR036388">
    <property type="entry name" value="WH-like_DNA-bd_sf"/>
</dbReference>
<dbReference type="SUPFAM" id="SSF88659">
    <property type="entry name" value="Sigma3 and sigma4 domains of RNA polymerase sigma factors"/>
    <property type="match status" value="1"/>
</dbReference>
<dbReference type="Pfam" id="PF08281">
    <property type="entry name" value="Sigma70_r4_2"/>
    <property type="match status" value="1"/>
</dbReference>
<keyword evidence="6" id="KW-0812">Transmembrane</keyword>
<dbReference type="Gene3D" id="1.10.10.10">
    <property type="entry name" value="Winged helix-like DNA-binding domain superfamily/Winged helix DNA-binding domain"/>
    <property type="match status" value="1"/>
</dbReference>
<evidence type="ECO:0000256" key="1">
    <source>
        <dbReference type="ARBA" id="ARBA00010641"/>
    </source>
</evidence>
<evidence type="ECO:0000256" key="2">
    <source>
        <dbReference type="ARBA" id="ARBA00023015"/>
    </source>
</evidence>
<dbReference type="InterPro" id="IPR013249">
    <property type="entry name" value="RNA_pol_sigma70_r4_t2"/>
</dbReference>
<evidence type="ECO:0000256" key="4">
    <source>
        <dbReference type="ARBA" id="ARBA00023125"/>
    </source>
</evidence>
<dbReference type="PANTHER" id="PTHR43133:SF50">
    <property type="entry name" value="ECF RNA POLYMERASE SIGMA FACTOR SIGM"/>
    <property type="match status" value="1"/>
</dbReference>
<dbReference type="NCBIfam" id="TIGR02937">
    <property type="entry name" value="sigma70-ECF"/>
    <property type="match status" value="1"/>
</dbReference>
<evidence type="ECO:0000256" key="5">
    <source>
        <dbReference type="ARBA" id="ARBA00023163"/>
    </source>
</evidence>
<dbReference type="Pfam" id="PF04542">
    <property type="entry name" value="Sigma70_r2"/>
    <property type="match status" value="1"/>
</dbReference>
<dbReference type="InterPro" id="IPR013324">
    <property type="entry name" value="RNA_pol_sigma_r3/r4-like"/>
</dbReference>
<gene>
    <name evidence="9" type="ORF">ACFSL4_03190</name>
</gene>
<keyword evidence="6" id="KW-1133">Transmembrane helix</keyword>
<feature type="transmembrane region" description="Helical" evidence="6">
    <location>
        <begin position="172"/>
        <end position="191"/>
    </location>
</feature>
<feature type="transmembrane region" description="Helical" evidence="6">
    <location>
        <begin position="211"/>
        <end position="232"/>
    </location>
</feature>
<evidence type="ECO:0000256" key="3">
    <source>
        <dbReference type="ARBA" id="ARBA00023082"/>
    </source>
</evidence>
<comment type="similarity">
    <text evidence="1">Belongs to the sigma-70 factor family. ECF subfamily.</text>
</comment>
<sequence length="253" mass="27770">MPEKPETLVSEALESLYRDHRGEMQGLARRLLAEERLPESVLSAEDAVQTAFAKILRAPEQIHDLRAYLYAVIRSDVRTAGRQSRRRAVLAAVPAHQAQSADGHVADFSDLVSNRVAVYRALHDLPAQQRTAVWATKALDYTQAETAEAMNKKPGTVATHVVRAVAALRIHLAALLVVGVMALSLAGSRLLRSMQPPAGSPQDPLLQAPSASTWIYGTVGCLLVSGLARWAFRLWKSHRLHEAGHQPYCLVWP</sequence>
<name>A0ABW4IL61_9ACTN</name>
<evidence type="ECO:0000259" key="7">
    <source>
        <dbReference type="Pfam" id="PF04542"/>
    </source>
</evidence>
<dbReference type="EMBL" id="JBHUDX010000008">
    <property type="protein sequence ID" value="MFD1657263.1"/>
    <property type="molecule type" value="Genomic_DNA"/>
</dbReference>
<keyword evidence="2" id="KW-0805">Transcription regulation</keyword>
<organism evidence="9 10">
    <name type="scientific">Streptomyces caeni</name>
    <dbReference type="NCBI Taxonomy" id="2307231"/>
    <lineage>
        <taxon>Bacteria</taxon>
        <taxon>Bacillati</taxon>
        <taxon>Actinomycetota</taxon>
        <taxon>Actinomycetes</taxon>
        <taxon>Kitasatosporales</taxon>
        <taxon>Streptomycetaceae</taxon>
        <taxon>Streptomyces</taxon>
    </lineage>
</organism>
<protein>
    <submittedName>
        <fullName evidence="9">RNA polymerase sigma factor</fullName>
    </submittedName>
</protein>
<evidence type="ECO:0000259" key="8">
    <source>
        <dbReference type="Pfam" id="PF08281"/>
    </source>
</evidence>
<evidence type="ECO:0000313" key="10">
    <source>
        <dbReference type="Proteomes" id="UP001597261"/>
    </source>
</evidence>
<dbReference type="RefSeq" id="WP_381078122.1">
    <property type="nucleotide sequence ID" value="NZ_JBHUDX010000008.1"/>
</dbReference>
<dbReference type="InterPro" id="IPR013325">
    <property type="entry name" value="RNA_pol_sigma_r2"/>
</dbReference>
<keyword evidence="10" id="KW-1185">Reference proteome</keyword>
<reference evidence="10" key="1">
    <citation type="journal article" date="2019" name="Int. J. Syst. Evol. Microbiol.">
        <title>The Global Catalogue of Microorganisms (GCM) 10K type strain sequencing project: providing services to taxonomists for standard genome sequencing and annotation.</title>
        <authorList>
            <consortium name="The Broad Institute Genomics Platform"/>
            <consortium name="The Broad Institute Genome Sequencing Center for Infectious Disease"/>
            <person name="Wu L."/>
            <person name="Ma J."/>
        </authorList>
    </citation>
    <scope>NUCLEOTIDE SEQUENCE [LARGE SCALE GENOMIC DNA]</scope>
    <source>
        <strain evidence="10">CGMCC 1.12470</strain>
    </source>
</reference>
<dbReference type="InterPro" id="IPR039425">
    <property type="entry name" value="RNA_pol_sigma-70-like"/>
</dbReference>
<keyword evidence="4" id="KW-0238">DNA-binding</keyword>
<keyword evidence="5" id="KW-0804">Transcription</keyword>
<dbReference type="SUPFAM" id="SSF88946">
    <property type="entry name" value="Sigma2 domain of RNA polymerase sigma factors"/>
    <property type="match status" value="1"/>
</dbReference>
<evidence type="ECO:0000313" key="9">
    <source>
        <dbReference type="EMBL" id="MFD1657263.1"/>
    </source>
</evidence>
<dbReference type="Proteomes" id="UP001597261">
    <property type="component" value="Unassembled WGS sequence"/>
</dbReference>
<dbReference type="InterPro" id="IPR007627">
    <property type="entry name" value="RNA_pol_sigma70_r2"/>
</dbReference>
<evidence type="ECO:0000256" key="6">
    <source>
        <dbReference type="SAM" id="Phobius"/>
    </source>
</evidence>
<keyword evidence="3" id="KW-0731">Sigma factor</keyword>
<feature type="domain" description="RNA polymerase sigma factor 70 region 4 type 2" evidence="8">
    <location>
        <begin position="116"/>
        <end position="168"/>
    </location>
</feature>
<dbReference type="Gene3D" id="1.10.1740.10">
    <property type="match status" value="1"/>
</dbReference>
<dbReference type="PANTHER" id="PTHR43133">
    <property type="entry name" value="RNA POLYMERASE ECF-TYPE SIGMA FACTO"/>
    <property type="match status" value="1"/>
</dbReference>
<comment type="caution">
    <text evidence="9">The sequence shown here is derived from an EMBL/GenBank/DDBJ whole genome shotgun (WGS) entry which is preliminary data.</text>
</comment>
<feature type="domain" description="RNA polymerase sigma-70 region 2" evidence="7">
    <location>
        <begin position="16"/>
        <end position="86"/>
    </location>
</feature>